<dbReference type="EMBL" id="SJPH01000002">
    <property type="protein sequence ID" value="TWT47696.1"/>
    <property type="molecule type" value="Genomic_DNA"/>
</dbReference>
<comment type="caution">
    <text evidence="5">The sequence shown here is derived from an EMBL/GenBank/DDBJ whole genome shotgun (WGS) entry which is preliminary data.</text>
</comment>
<dbReference type="GO" id="GO:0071949">
    <property type="term" value="F:FAD binding"/>
    <property type="evidence" value="ECO:0007669"/>
    <property type="project" value="TreeGrafter"/>
</dbReference>
<keyword evidence="2 3" id="KW-0274">FAD</keyword>
<dbReference type="Pfam" id="PF03441">
    <property type="entry name" value="FAD_binding_7"/>
    <property type="match status" value="1"/>
</dbReference>
<proteinExistence type="predicted"/>
<dbReference type="GO" id="GO:0032922">
    <property type="term" value="P:circadian regulation of gene expression"/>
    <property type="evidence" value="ECO:0007669"/>
    <property type="project" value="TreeGrafter"/>
</dbReference>
<dbReference type="EC" id="4.1.99.3" evidence="5"/>
<reference evidence="5 6" key="1">
    <citation type="submission" date="2019-02" db="EMBL/GenBank/DDBJ databases">
        <title>Deep-cultivation of Planctomycetes and their phenomic and genomic characterization uncovers novel biology.</title>
        <authorList>
            <person name="Wiegand S."/>
            <person name="Jogler M."/>
            <person name="Boedeker C."/>
            <person name="Pinto D."/>
            <person name="Vollmers J."/>
            <person name="Rivas-Marin E."/>
            <person name="Kohn T."/>
            <person name="Peeters S.H."/>
            <person name="Heuer A."/>
            <person name="Rast P."/>
            <person name="Oberbeckmann S."/>
            <person name="Bunk B."/>
            <person name="Jeske O."/>
            <person name="Meyerdierks A."/>
            <person name="Storesund J.E."/>
            <person name="Kallscheuer N."/>
            <person name="Luecker S."/>
            <person name="Lage O.M."/>
            <person name="Pohl T."/>
            <person name="Merkel B.J."/>
            <person name="Hornburger P."/>
            <person name="Mueller R.-W."/>
            <person name="Bruemmer F."/>
            <person name="Labrenz M."/>
            <person name="Spormann A.M."/>
            <person name="Op Den Camp H."/>
            <person name="Overmann J."/>
            <person name="Amann R."/>
            <person name="Jetten M.S.M."/>
            <person name="Mascher T."/>
            <person name="Medema M.H."/>
            <person name="Devos D.P."/>
            <person name="Kaster A.-K."/>
            <person name="Ovreas L."/>
            <person name="Rohde M."/>
            <person name="Galperin M.Y."/>
            <person name="Jogler C."/>
        </authorList>
    </citation>
    <scope>NUCLEOTIDE SEQUENCE [LARGE SCALE GENOMIC DNA]</scope>
    <source>
        <strain evidence="5 6">Pla111</strain>
    </source>
</reference>
<comment type="cofactor">
    <cofactor evidence="3">
        <name>FAD</name>
        <dbReference type="ChEBI" id="CHEBI:57692"/>
    </cofactor>
    <text evidence="3">Binds 1 FAD per subunit.</text>
</comment>
<gene>
    <name evidence="5" type="primary">phr</name>
    <name evidence="5" type="ORF">Pla111_13160</name>
</gene>
<protein>
    <submittedName>
        <fullName evidence="5">Deoxyribodipyrimidine photo-lyase</fullName>
        <ecNumber evidence="5">4.1.99.3</ecNumber>
    </submittedName>
</protein>
<evidence type="ECO:0000256" key="1">
    <source>
        <dbReference type="ARBA" id="ARBA00022630"/>
    </source>
</evidence>
<evidence type="ECO:0000256" key="3">
    <source>
        <dbReference type="PIRSR" id="PIRSR602081-1"/>
    </source>
</evidence>
<sequence length="219" mass="24936">MQRMAAIDPIAYGANRNHYDGAVTRLSPYLRHGVLSLKEVSEHVIALVPTPRSADKLLQELAWRDYYRRVLGERGDAVREDLEPYKTGYQPSDYADALPADFLAAQTGNDFVDATVRELHETGYLHNQGRMKIAAYVVHWRRVKWQAGAAWMYAHLLDGDLASNHLSWQWVASTFAAKPYLFNLDNLLRWTGGRFTGCDADGRSPFDASYDELNRRLFA</sequence>
<dbReference type="InterPro" id="IPR005101">
    <property type="entry name" value="Cryptochr/Photolyase_FAD-bd"/>
</dbReference>
<dbReference type="InterPro" id="IPR036134">
    <property type="entry name" value="Crypto/Photolyase_FAD-like_sf"/>
</dbReference>
<evidence type="ECO:0000256" key="2">
    <source>
        <dbReference type="ARBA" id="ARBA00022827"/>
    </source>
</evidence>
<dbReference type="AlphaFoldDB" id="A0A5C5WA02"/>
<dbReference type="GO" id="GO:0043153">
    <property type="term" value="P:entrainment of circadian clock by photoperiod"/>
    <property type="evidence" value="ECO:0007669"/>
    <property type="project" value="TreeGrafter"/>
</dbReference>
<dbReference type="PANTHER" id="PTHR11455">
    <property type="entry name" value="CRYPTOCHROME"/>
    <property type="match status" value="1"/>
</dbReference>
<dbReference type="Gene3D" id="1.25.40.80">
    <property type="match status" value="1"/>
</dbReference>
<dbReference type="InterPro" id="IPR002081">
    <property type="entry name" value="Cryptochrome/DNA_photolyase_1"/>
</dbReference>
<dbReference type="GO" id="GO:0003677">
    <property type="term" value="F:DNA binding"/>
    <property type="evidence" value="ECO:0007669"/>
    <property type="project" value="TreeGrafter"/>
</dbReference>
<keyword evidence="6" id="KW-1185">Reference proteome</keyword>
<feature type="domain" description="Cryptochrome/DNA photolyase FAD-binding" evidence="4">
    <location>
        <begin position="58"/>
        <end position="181"/>
    </location>
</feature>
<evidence type="ECO:0000313" key="5">
    <source>
        <dbReference type="EMBL" id="TWT47696.1"/>
    </source>
</evidence>
<evidence type="ECO:0000259" key="4">
    <source>
        <dbReference type="Pfam" id="PF03441"/>
    </source>
</evidence>
<dbReference type="PANTHER" id="PTHR11455:SF18">
    <property type="entry name" value="SI:CH1073-390K14.1"/>
    <property type="match status" value="1"/>
</dbReference>
<accession>A0A5C5WA02</accession>
<keyword evidence="5" id="KW-0456">Lyase</keyword>
<feature type="binding site" evidence="3">
    <location>
        <position position="12"/>
    </location>
    <ligand>
        <name>FAD</name>
        <dbReference type="ChEBI" id="CHEBI:57692"/>
    </ligand>
</feature>
<name>A0A5C5WA02_9BACT</name>
<dbReference type="GO" id="GO:0005737">
    <property type="term" value="C:cytoplasm"/>
    <property type="evidence" value="ECO:0007669"/>
    <property type="project" value="TreeGrafter"/>
</dbReference>
<keyword evidence="1 3" id="KW-0285">Flavoprotein</keyword>
<feature type="binding site" evidence="3">
    <location>
        <begin position="158"/>
        <end position="160"/>
    </location>
    <ligand>
        <name>FAD</name>
        <dbReference type="ChEBI" id="CHEBI:57692"/>
    </ligand>
</feature>
<dbReference type="SUPFAM" id="SSF48173">
    <property type="entry name" value="Cryptochrome/photolyase FAD-binding domain"/>
    <property type="match status" value="1"/>
</dbReference>
<evidence type="ECO:0000313" key="6">
    <source>
        <dbReference type="Proteomes" id="UP000318995"/>
    </source>
</evidence>
<feature type="binding site" evidence="3">
    <location>
        <begin position="60"/>
        <end position="67"/>
    </location>
    <ligand>
        <name>FAD</name>
        <dbReference type="ChEBI" id="CHEBI:57692"/>
    </ligand>
</feature>
<dbReference type="Gene3D" id="1.10.579.10">
    <property type="entry name" value="DNA Cyclobutane Dipyrimidine Photolyase, subunit A, domain 3"/>
    <property type="match status" value="1"/>
</dbReference>
<dbReference type="Proteomes" id="UP000318995">
    <property type="component" value="Unassembled WGS sequence"/>
</dbReference>
<organism evidence="5 6">
    <name type="scientific">Botrimarina hoheduenensis</name>
    <dbReference type="NCBI Taxonomy" id="2528000"/>
    <lineage>
        <taxon>Bacteria</taxon>
        <taxon>Pseudomonadati</taxon>
        <taxon>Planctomycetota</taxon>
        <taxon>Planctomycetia</taxon>
        <taxon>Pirellulales</taxon>
        <taxon>Lacipirellulaceae</taxon>
        <taxon>Botrimarina</taxon>
    </lineage>
</organism>
<dbReference type="GO" id="GO:0003904">
    <property type="term" value="F:deoxyribodipyrimidine photo-lyase activity"/>
    <property type="evidence" value="ECO:0007669"/>
    <property type="project" value="UniProtKB-EC"/>
</dbReference>